<dbReference type="NCBIfam" id="NF047646">
    <property type="entry name" value="REP_Tyr_transpos"/>
    <property type="match status" value="1"/>
</dbReference>
<proteinExistence type="predicted"/>
<name>D5SQG9_PLAL2</name>
<evidence type="ECO:0000313" key="3">
    <source>
        <dbReference type="Proteomes" id="UP000002220"/>
    </source>
</evidence>
<dbReference type="AlphaFoldDB" id="D5SQG9"/>
<dbReference type="GO" id="GO:0004803">
    <property type="term" value="F:transposase activity"/>
    <property type="evidence" value="ECO:0007669"/>
    <property type="project" value="InterPro"/>
</dbReference>
<dbReference type="EMBL" id="CP001744">
    <property type="protein sequence ID" value="ADG68431.1"/>
    <property type="molecule type" value="Genomic_DNA"/>
</dbReference>
<dbReference type="InterPro" id="IPR036515">
    <property type="entry name" value="Transposase_17_sf"/>
</dbReference>
<gene>
    <name evidence="2" type="ordered locus">Plim_2607</name>
</gene>
<dbReference type="HOGENOM" id="CLU_068226_5_0_0"/>
<dbReference type="PANTHER" id="PTHR36966">
    <property type="entry name" value="REP-ASSOCIATED TYROSINE TRANSPOSASE"/>
    <property type="match status" value="1"/>
</dbReference>
<dbReference type="InterPro" id="IPR002686">
    <property type="entry name" value="Transposase_17"/>
</dbReference>
<sequence>MSIPHRRNYNLPGHAHELTFSCYLGFPFLKSERACRWLAESLHEALCRHDYSLWAYVLMPEHAHVVVCPRQKAYRIEEFRKSVKEPVARHAIRWLEHHAVEWIPRITRTRGAKTERLFWQSGGGYDRNITESKTLLRMIDYIHLNPVRRGLVERAADWEWSSAAWHAEGKPSPIRVDAIPPEWLCQ</sequence>
<keyword evidence="3" id="KW-1185">Reference proteome</keyword>
<evidence type="ECO:0000313" key="2">
    <source>
        <dbReference type="EMBL" id="ADG68431.1"/>
    </source>
</evidence>
<protein>
    <recommendedName>
        <fullName evidence="1">Transposase IS200-like domain-containing protein</fullName>
    </recommendedName>
</protein>
<dbReference type="RefSeq" id="WP_013110862.1">
    <property type="nucleotide sequence ID" value="NC_014148.1"/>
</dbReference>
<organism evidence="2 3">
    <name type="scientific">Planctopirus limnophila (strain ATCC 43296 / DSM 3776 / IFAM 1008 / Mu 290)</name>
    <name type="common">Planctomyces limnophilus</name>
    <dbReference type="NCBI Taxonomy" id="521674"/>
    <lineage>
        <taxon>Bacteria</taxon>
        <taxon>Pseudomonadati</taxon>
        <taxon>Planctomycetota</taxon>
        <taxon>Planctomycetia</taxon>
        <taxon>Planctomycetales</taxon>
        <taxon>Planctomycetaceae</taxon>
        <taxon>Planctopirus</taxon>
    </lineage>
</organism>
<dbReference type="Gene3D" id="3.30.70.1290">
    <property type="entry name" value="Transposase IS200-like"/>
    <property type="match status" value="1"/>
</dbReference>
<dbReference type="eggNOG" id="COG1943">
    <property type="taxonomic scope" value="Bacteria"/>
</dbReference>
<dbReference type="KEGG" id="plm:Plim_2607"/>
<feature type="domain" description="Transposase IS200-like" evidence="1">
    <location>
        <begin position="11"/>
        <end position="145"/>
    </location>
</feature>
<dbReference type="PANTHER" id="PTHR36966:SF1">
    <property type="entry name" value="REP-ASSOCIATED TYROSINE TRANSPOSASE"/>
    <property type="match status" value="1"/>
</dbReference>
<dbReference type="GO" id="GO:0043565">
    <property type="term" value="F:sequence-specific DNA binding"/>
    <property type="evidence" value="ECO:0007669"/>
    <property type="project" value="TreeGrafter"/>
</dbReference>
<dbReference type="OrthoDB" id="9794403at2"/>
<dbReference type="GO" id="GO:0006313">
    <property type="term" value="P:DNA transposition"/>
    <property type="evidence" value="ECO:0007669"/>
    <property type="project" value="InterPro"/>
</dbReference>
<reference evidence="2 3" key="1">
    <citation type="journal article" date="2010" name="Stand. Genomic Sci.">
        <title>Complete genome sequence of Planctomyces limnophilus type strain (Mu 290).</title>
        <authorList>
            <person name="Labutti K."/>
            <person name="Sikorski J."/>
            <person name="Schneider S."/>
            <person name="Nolan M."/>
            <person name="Lucas S."/>
            <person name="Glavina Del Rio T."/>
            <person name="Tice H."/>
            <person name="Cheng J.F."/>
            <person name="Goodwin L."/>
            <person name="Pitluck S."/>
            <person name="Liolios K."/>
            <person name="Ivanova N."/>
            <person name="Mavromatis K."/>
            <person name="Mikhailova N."/>
            <person name="Pati A."/>
            <person name="Chen A."/>
            <person name="Palaniappan K."/>
            <person name="Land M."/>
            <person name="Hauser L."/>
            <person name="Chang Y.J."/>
            <person name="Jeffries C.D."/>
            <person name="Tindall B.J."/>
            <person name="Rohde M."/>
            <person name="Goker M."/>
            <person name="Woyke T."/>
            <person name="Bristow J."/>
            <person name="Eisen J.A."/>
            <person name="Markowitz V."/>
            <person name="Hugenholtz P."/>
            <person name="Kyrpides N.C."/>
            <person name="Klenk H.P."/>
            <person name="Lapidus A."/>
        </authorList>
    </citation>
    <scope>NUCLEOTIDE SEQUENCE [LARGE SCALE GENOMIC DNA]</scope>
    <source>
        <strain evidence="3">ATCC 43296 / DSM 3776 / IFAM 1008 / 290</strain>
    </source>
</reference>
<accession>D5SQG9</accession>
<dbReference type="InterPro" id="IPR052715">
    <property type="entry name" value="RAYT_transposase"/>
</dbReference>
<evidence type="ECO:0000259" key="1">
    <source>
        <dbReference type="SMART" id="SM01321"/>
    </source>
</evidence>
<dbReference type="Proteomes" id="UP000002220">
    <property type="component" value="Chromosome"/>
</dbReference>
<dbReference type="SUPFAM" id="SSF143422">
    <property type="entry name" value="Transposase IS200-like"/>
    <property type="match status" value="1"/>
</dbReference>
<dbReference type="STRING" id="521674.Plim_2607"/>
<dbReference type="SMART" id="SM01321">
    <property type="entry name" value="Y1_Tnp"/>
    <property type="match status" value="1"/>
</dbReference>